<keyword evidence="2" id="KW-1185">Reference proteome</keyword>
<evidence type="ECO:0000313" key="1">
    <source>
        <dbReference type="EMBL" id="CAK7212968.1"/>
    </source>
</evidence>
<dbReference type="EMBL" id="CAWUHC010000009">
    <property type="protein sequence ID" value="CAK7212968.1"/>
    <property type="molecule type" value="Genomic_DNA"/>
</dbReference>
<organism evidence="1 2">
    <name type="scientific">Sporothrix bragantina</name>
    <dbReference type="NCBI Taxonomy" id="671064"/>
    <lineage>
        <taxon>Eukaryota</taxon>
        <taxon>Fungi</taxon>
        <taxon>Dikarya</taxon>
        <taxon>Ascomycota</taxon>
        <taxon>Pezizomycotina</taxon>
        <taxon>Sordariomycetes</taxon>
        <taxon>Sordariomycetidae</taxon>
        <taxon>Ophiostomatales</taxon>
        <taxon>Ophiostomataceae</taxon>
        <taxon>Sporothrix</taxon>
    </lineage>
</organism>
<evidence type="ECO:0000313" key="2">
    <source>
        <dbReference type="Proteomes" id="UP001642406"/>
    </source>
</evidence>
<comment type="caution">
    <text evidence="1">The sequence shown here is derived from an EMBL/GenBank/DDBJ whole genome shotgun (WGS) entry which is preliminary data.</text>
</comment>
<protein>
    <submittedName>
        <fullName evidence="1">Uncharacterized protein</fullName>
    </submittedName>
</protein>
<sequence length="69" mass="7841">MHRRVPAYRPVNPERDQGEARVYLNRIEQVFIGTMFTGVFLNATAAKVWHATGGRVKDEIFSCIVSGEF</sequence>
<proteinExistence type="predicted"/>
<name>A0ABP0B086_9PEZI</name>
<accession>A0ABP0B086</accession>
<dbReference type="Proteomes" id="UP001642406">
    <property type="component" value="Unassembled WGS sequence"/>
</dbReference>
<gene>
    <name evidence="1" type="ORF">SBRCBS47491_001643</name>
</gene>
<reference evidence="1 2" key="1">
    <citation type="submission" date="2024-01" db="EMBL/GenBank/DDBJ databases">
        <authorList>
            <person name="Allen C."/>
            <person name="Tagirdzhanova G."/>
        </authorList>
    </citation>
    <scope>NUCLEOTIDE SEQUENCE [LARGE SCALE GENOMIC DNA]</scope>
</reference>